<accession>A0A199VST0</accession>
<dbReference type="OrthoDB" id="665742at2759"/>
<dbReference type="InterPro" id="IPR033872">
    <property type="entry name" value="nsLTP2"/>
</dbReference>
<dbReference type="GO" id="GO:0008289">
    <property type="term" value="F:lipid binding"/>
    <property type="evidence" value="ECO:0007669"/>
    <property type="project" value="UniProtKB-KW"/>
</dbReference>
<dbReference type="GeneID" id="109706146"/>
<dbReference type="AlphaFoldDB" id="A0A199VST0"/>
<sequence>MRPYLFIFLTFLSTLLLLSAASVVAAVTCNPMALSPCADAILKGAPPTAGCCGKLRQQRPCFCQYQKNPSLQGYINSPNSKKVASACGVPIPSC</sequence>
<protein>
    <submittedName>
        <fullName evidence="6 9 10">Non-specific lipid-transfer protein 2</fullName>
    </submittedName>
</protein>
<evidence type="ECO:0000256" key="1">
    <source>
        <dbReference type="ARBA" id="ARBA00009707"/>
    </source>
</evidence>
<proteinExistence type="inferred from homology"/>
<reference evidence="6 7" key="1">
    <citation type="journal article" date="2016" name="DNA Res.">
        <title>The draft genome of MD-2 pineapple using hybrid error correction of long reads.</title>
        <authorList>
            <person name="Redwan R.M."/>
            <person name="Saidin A."/>
            <person name="Kumar S.V."/>
        </authorList>
    </citation>
    <scope>NUCLEOTIDE SEQUENCE [LARGE SCALE GENOMIC DNA]</scope>
    <source>
        <strain evidence="7">cv. MD2</strain>
        <tissue evidence="6">Leaf</tissue>
    </source>
</reference>
<dbReference type="PANTHER" id="PTHR33214:SF69">
    <property type="entry name" value="BIFUNCTIONAL INHIBITOR_LIPID-TRANSFER PROTEIN_SEED STORAGE 2S ALBUMIN SUPERFAMILY PROTEIN"/>
    <property type="match status" value="1"/>
</dbReference>
<evidence type="ECO:0000313" key="8">
    <source>
        <dbReference type="Proteomes" id="UP000515123"/>
    </source>
</evidence>
<dbReference type="PANTHER" id="PTHR33214">
    <property type="entry name" value="BIFUNCTIONAL INHIBITOR/LIPID-TRANSFER PROTEIN/SEED STORAGE 2S ALBUMIN SUPERFAMILY PROTEIN"/>
    <property type="match status" value="1"/>
</dbReference>
<evidence type="ECO:0000313" key="7">
    <source>
        <dbReference type="Proteomes" id="UP000092600"/>
    </source>
</evidence>
<feature type="chain" id="PRO_5044554597" evidence="4">
    <location>
        <begin position="26"/>
        <end position="94"/>
    </location>
</feature>
<dbReference type="Proteomes" id="UP000515123">
    <property type="component" value="Linkage group 16"/>
</dbReference>
<dbReference type="CDD" id="cd01959">
    <property type="entry name" value="nsLTP2"/>
    <property type="match status" value="1"/>
</dbReference>
<feature type="signal peptide" evidence="4">
    <location>
        <begin position="1"/>
        <end position="25"/>
    </location>
</feature>
<dbReference type="Gene3D" id="1.10.110.10">
    <property type="entry name" value="Plant lipid-transfer and hydrophobic proteins"/>
    <property type="match status" value="1"/>
</dbReference>
<keyword evidence="3" id="KW-0446">Lipid-binding</keyword>
<keyword evidence="2" id="KW-0813">Transport</keyword>
<dbReference type="GeneID" id="109722385"/>
<evidence type="ECO:0000256" key="2">
    <source>
        <dbReference type="ARBA" id="ARBA00022448"/>
    </source>
</evidence>
<keyword evidence="8" id="KW-1185">Reference proteome</keyword>
<dbReference type="EMBL" id="LSRQ01000911">
    <property type="protein sequence ID" value="OAY80272.1"/>
    <property type="molecule type" value="Genomic_DNA"/>
</dbReference>
<dbReference type="SMART" id="SM00499">
    <property type="entry name" value="AAI"/>
    <property type="match status" value="1"/>
</dbReference>
<dbReference type="Gramene" id="Aco019237.1.mrna1">
    <property type="protein sequence ID" value="Aco019237.1.mrna1.cds1"/>
    <property type="gene ID" value="Aco019237.1.path1"/>
</dbReference>
<dbReference type="Proteomes" id="UP000092600">
    <property type="component" value="Unassembled WGS sequence"/>
</dbReference>
<dbReference type="Pfam" id="PF00234">
    <property type="entry name" value="Tryp_alpha_amyl"/>
    <property type="match status" value="1"/>
</dbReference>
<comment type="similarity">
    <text evidence="1">Belongs to the plant LTP family. B11E subfamily.</text>
</comment>
<reference evidence="9 10" key="2">
    <citation type="submission" date="2025-04" db="UniProtKB">
        <authorList>
            <consortium name="RefSeq"/>
        </authorList>
    </citation>
    <scope>IDENTIFICATION</scope>
    <source>
        <tissue evidence="9 10">Leaf</tissue>
    </source>
</reference>
<dbReference type="InterPro" id="IPR016140">
    <property type="entry name" value="Bifunc_inhib/LTP/seed_store"/>
</dbReference>
<dbReference type="Gramene" id="Aco029263.1.mrna1">
    <property type="protein sequence ID" value="Aco029263.1.mrna1.cds1"/>
    <property type="gene ID" value="Aco029263.1.path1"/>
</dbReference>
<gene>
    <name evidence="9" type="primary">LOC109706146</name>
    <name evidence="10" type="synonym">LOC109722385</name>
    <name evidence="6" type="ORF">ACMD2_25872</name>
</gene>
<dbReference type="STRING" id="4615.A0A199VST0"/>
<keyword evidence="4" id="KW-0732">Signal</keyword>
<name>A0A199VST0_ANACO</name>
<dbReference type="InterPro" id="IPR036312">
    <property type="entry name" value="Bifun_inhib/LTP/seed_sf"/>
</dbReference>
<evidence type="ECO:0000256" key="3">
    <source>
        <dbReference type="ARBA" id="ARBA00023121"/>
    </source>
</evidence>
<evidence type="ECO:0000256" key="4">
    <source>
        <dbReference type="SAM" id="SignalP"/>
    </source>
</evidence>
<evidence type="ECO:0000313" key="6">
    <source>
        <dbReference type="EMBL" id="OAY80272.1"/>
    </source>
</evidence>
<dbReference type="RefSeq" id="XP_020106024.1">
    <property type="nucleotide sequence ID" value="XM_020250435.1"/>
</dbReference>
<evidence type="ECO:0000313" key="10">
    <source>
        <dbReference type="RefSeq" id="XP_020106024.1"/>
    </source>
</evidence>
<feature type="domain" description="Bifunctional inhibitor/plant lipid transfer protein/seed storage helical" evidence="5">
    <location>
        <begin position="29"/>
        <end position="94"/>
    </location>
</feature>
<dbReference type="RefSeq" id="XP_020082537.1">
    <property type="nucleotide sequence ID" value="XM_020226948.1"/>
</dbReference>
<dbReference type="SUPFAM" id="SSF47699">
    <property type="entry name" value="Bifunctional inhibitor/lipid-transfer protein/seed storage 2S albumin"/>
    <property type="match status" value="1"/>
</dbReference>
<evidence type="ECO:0000313" key="9">
    <source>
        <dbReference type="RefSeq" id="XP_020082537.1"/>
    </source>
</evidence>
<organism evidence="6 7">
    <name type="scientific">Ananas comosus</name>
    <name type="common">Pineapple</name>
    <name type="synonym">Ananas ananas</name>
    <dbReference type="NCBI Taxonomy" id="4615"/>
    <lineage>
        <taxon>Eukaryota</taxon>
        <taxon>Viridiplantae</taxon>
        <taxon>Streptophyta</taxon>
        <taxon>Embryophyta</taxon>
        <taxon>Tracheophyta</taxon>
        <taxon>Spermatophyta</taxon>
        <taxon>Magnoliopsida</taxon>
        <taxon>Liliopsida</taxon>
        <taxon>Poales</taxon>
        <taxon>Bromeliaceae</taxon>
        <taxon>Bromelioideae</taxon>
        <taxon>Ananas</taxon>
    </lineage>
</organism>
<dbReference type="GO" id="GO:0006869">
    <property type="term" value="P:lipid transport"/>
    <property type="evidence" value="ECO:0007669"/>
    <property type="project" value="InterPro"/>
</dbReference>
<evidence type="ECO:0000259" key="5">
    <source>
        <dbReference type="SMART" id="SM00499"/>
    </source>
</evidence>